<proteinExistence type="predicted"/>
<dbReference type="EnsemblMetazoa" id="ADAC007548-RA">
    <property type="protein sequence ID" value="ADAC007548-PA"/>
    <property type="gene ID" value="ADAC007548"/>
</dbReference>
<dbReference type="PANTHER" id="PTHR16088">
    <property type="entry name" value="YY1 ASSOCIATED PROTEIN-RELATED"/>
    <property type="match status" value="1"/>
</dbReference>
<dbReference type="SUPFAM" id="SSF47762">
    <property type="entry name" value="PAH2 domain"/>
    <property type="match status" value="1"/>
</dbReference>
<reference evidence="8" key="2">
    <citation type="submission" date="2010-05" db="EMBL/GenBank/DDBJ databases">
        <authorList>
            <person name="Almeida L.G."/>
            <person name="Nicolas M.F."/>
            <person name="Souza R.C."/>
            <person name="Vasconcelos A.T.R."/>
        </authorList>
    </citation>
    <scope>NUCLEOTIDE SEQUENCE</scope>
</reference>
<evidence type="ECO:0000256" key="4">
    <source>
        <dbReference type="ARBA" id="ARBA00023242"/>
    </source>
</evidence>
<keyword evidence="3" id="KW-0804">Transcription</keyword>
<evidence type="ECO:0000313" key="9">
    <source>
        <dbReference type="EnsemblMetazoa" id="ADAC007548-PA"/>
    </source>
</evidence>
<dbReference type="InterPro" id="IPR001005">
    <property type="entry name" value="SANT/Myb"/>
</dbReference>
<dbReference type="InterPro" id="IPR003822">
    <property type="entry name" value="PAH"/>
</dbReference>
<protein>
    <recommendedName>
        <fullName evidence="7">Myb-like domain-containing protein</fullName>
    </recommendedName>
</protein>
<dbReference type="GO" id="GO:0003712">
    <property type="term" value="F:transcription coregulator activity"/>
    <property type="evidence" value="ECO:0007669"/>
    <property type="project" value="TreeGrafter"/>
</dbReference>
<feature type="region of interest" description="Disordered" evidence="6">
    <location>
        <begin position="435"/>
        <end position="467"/>
    </location>
</feature>
<reference evidence="8" key="3">
    <citation type="journal article" date="2013" name="Nucleic Acids Res.">
        <title>The genome of Anopheles darlingi, the main neotropical malaria vector.</title>
        <authorList>
            <person name="Marinotti O."/>
            <person name="Cerqueira G.C."/>
            <person name="de Almeida L.G."/>
            <person name="Ferro M.I."/>
            <person name="Loreto E.L."/>
            <person name="Zaha A."/>
            <person name="Teixeira S.M."/>
            <person name="Wespiser A.R."/>
            <person name="Almeida E Silva A."/>
            <person name="Schlindwein A.D."/>
            <person name="Pacheco A.C."/>
            <person name="Silva A.L."/>
            <person name="Graveley B.R."/>
            <person name="Walenz B.P."/>
            <person name="Lima Bde A."/>
            <person name="Ribeiro C.A."/>
            <person name="Nunes-Silva C.G."/>
            <person name="de Carvalho C.R."/>
            <person name="Soares C.M."/>
            <person name="de Menezes C.B."/>
            <person name="Matiolli C."/>
            <person name="Caffrey D."/>
            <person name="Araujo D.A."/>
            <person name="de Oliveira D.M."/>
            <person name="Golenbock D."/>
            <person name="Grisard E.C."/>
            <person name="Fantinatti-Garboggini F."/>
            <person name="de Carvalho F.M."/>
            <person name="Barcellos F.G."/>
            <person name="Prosdocimi F."/>
            <person name="May G."/>
            <person name="Azevedo Junior G.M."/>
            <person name="Guimaraes G.M."/>
            <person name="Goldman G.H."/>
            <person name="Padilha I.Q."/>
            <person name="Batista Jda S."/>
            <person name="Ferro J.A."/>
            <person name="Ribeiro J.M."/>
            <person name="Fietto J.L."/>
            <person name="Dabbas K.M."/>
            <person name="Cerdeira L."/>
            <person name="Agnez-Lima L.F."/>
            <person name="Brocchi M."/>
            <person name="de Carvalho M.O."/>
            <person name="Teixeira Mde M."/>
            <person name="Diniz Maia Mde M."/>
            <person name="Goldman M.H."/>
            <person name="Cruz Schneider M.P."/>
            <person name="Felipe M.S."/>
            <person name="Hungria M."/>
            <person name="Nicolas M.F."/>
            <person name="Pereira M."/>
            <person name="Montes M.A."/>
            <person name="Cantao M.E."/>
            <person name="Vincentz M."/>
            <person name="Rafael M.S."/>
            <person name="Silverman N."/>
            <person name="Stoco P.H."/>
            <person name="Souza R.C."/>
            <person name="Vicentini R."/>
            <person name="Gazzinelli R.T."/>
            <person name="Neves Rde O."/>
            <person name="Silva R."/>
            <person name="Astolfi-Filho S."/>
            <person name="Maciel T.E."/>
            <person name="Urmenyi T.P."/>
            <person name="Tadei W.P."/>
            <person name="Camargo E.P."/>
            <person name="de Vasconcelos A.T."/>
        </authorList>
    </citation>
    <scope>NUCLEOTIDE SEQUENCE</scope>
</reference>
<reference evidence="8 10" key="1">
    <citation type="journal article" date="2010" name="BMC Genomics">
        <title>Combination of measures distinguishes pre-miRNAs from other stem-loops in the genome of the newly sequenced Anopheles darlingi.</title>
        <authorList>
            <person name="Mendes N.D."/>
            <person name="Freitas A.T."/>
            <person name="Vasconcelos A.T."/>
            <person name="Sagot M.F."/>
        </authorList>
    </citation>
    <scope>NUCLEOTIDE SEQUENCE</scope>
</reference>
<evidence type="ECO:0000256" key="1">
    <source>
        <dbReference type="ARBA" id="ARBA00004123"/>
    </source>
</evidence>
<dbReference type="GO" id="GO:0005634">
    <property type="term" value="C:nucleus"/>
    <property type="evidence" value="ECO:0007669"/>
    <property type="project" value="UniProtKB-SubCell"/>
</dbReference>
<dbReference type="InterPro" id="IPR052435">
    <property type="entry name" value="YY1-Transcr_Regul"/>
</dbReference>
<feature type="compositionally biased region" description="Polar residues" evidence="6">
    <location>
        <begin position="146"/>
        <end position="172"/>
    </location>
</feature>
<name>W5J8L7_ANODA</name>
<dbReference type="GO" id="GO:0006355">
    <property type="term" value="P:regulation of DNA-templated transcription"/>
    <property type="evidence" value="ECO:0007669"/>
    <property type="project" value="InterPro"/>
</dbReference>
<dbReference type="Proteomes" id="UP000000673">
    <property type="component" value="Unassembled WGS sequence"/>
</dbReference>
<keyword evidence="2" id="KW-0805">Transcription regulation</keyword>
<dbReference type="VEuPathDB" id="VectorBase:ADAR2_009918"/>
<evidence type="ECO:0000313" key="8">
    <source>
        <dbReference type="EMBL" id="ETN60802.1"/>
    </source>
</evidence>
<dbReference type="InterPro" id="IPR036600">
    <property type="entry name" value="PAH_sf"/>
</dbReference>
<dbReference type="PANTHER" id="PTHR16088:SF3">
    <property type="entry name" value="GON-4-LIKE PROTEIN"/>
    <property type="match status" value="1"/>
</dbReference>
<feature type="region of interest" description="Disordered" evidence="6">
    <location>
        <begin position="142"/>
        <end position="189"/>
    </location>
</feature>
<feature type="compositionally biased region" description="Polar residues" evidence="6">
    <location>
        <begin position="1575"/>
        <end position="1592"/>
    </location>
</feature>
<feature type="compositionally biased region" description="Acidic residues" evidence="6">
    <location>
        <begin position="223"/>
        <end position="244"/>
    </location>
</feature>
<dbReference type="InterPro" id="IPR009057">
    <property type="entry name" value="Homeodomain-like_sf"/>
</dbReference>
<dbReference type="Gene3D" id="1.10.10.60">
    <property type="entry name" value="Homeodomain-like"/>
    <property type="match status" value="1"/>
</dbReference>
<feature type="compositionally biased region" description="Low complexity" evidence="6">
    <location>
        <begin position="55"/>
        <end position="65"/>
    </location>
</feature>
<evidence type="ECO:0000259" key="7">
    <source>
        <dbReference type="PROSITE" id="PS50090"/>
    </source>
</evidence>
<dbReference type="SUPFAM" id="SSF46689">
    <property type="entry name" value="Homeodomain-like"/>
    <property type="match status" value="1"/>
</dbReference>
<dbReference type="VEuPathDB" id="VectorBase:ADAC007548"/>
<feature type="compositionally biased region" description="Low complexity" evidence="6">
    <location>
        <begin position="1"/>
        <end position="30"/>
    </location>
</feature>
<accession>W5J8L7</accession>
<feature type="compositionally biased region" description="Polar residues" evidence="6">
    <location>
        <begin position="451"/>
        <end position="467"/>
    </location>
</feature>
<evidence type="ECO:0000256" key="2">
    <source>
        <dbReference type="ARBA" id="ARBA00023015"/>
    </source>
</evidence>
<feature type="region of interest" description="Disordered" evidence="6">
    <location>
        <begin position="1000"/>
        <end position="1026"/>
    </location>
</feature>
<gene>
    <name evidence="8" type="ORF">AND_007548</name>
</gene>
<keyword evidence="10" id="KW-1185">Reference proteome</keyword>
<evidence type="ECO:0000256" key="3">
    <source>
        <dbReference type="ARBA" id="ARBA00023163"/>
    </source>
</evidence>
<evidence type="ECO:0000313" key="10">
    <source>
        <dbReference type="Proteomes" id="UP000000673"/>
    </source>
</evidence>
<feature type="compositionally biased region" description="Basic residues" evidence="6">
    <location>
        <begin position="76"/>
        <end position="86"/>
    </location>
</feature>
<feature type="compositionally biased region" description="Polar residues" evidence="6">
    <location>
        <begin position="245"/>
        <end position="259"/>
    </location>
</feature>
<dbReference type="Pfam" id="PF21227">
    <property type="entry name" value="Myb_DNA-binding_7"/>
    <property type="match status" value="1"/>
</dbReference>
<keyword evidence="4 5" id="KW-0539">Nucleus</keyword>
<feature type="region of interest" description="Disordered" evidence="6">
    <location>
        <begin position="1575"/>
        <end position="1601"/>
    </location>
</feature>
<reference evidence="9" key="4">
    <citation type="submission" date="2015-06" db="UniProtKB">
        <authorList>
            <consortium name="EnsemblMetazoa"/>
        </authorList>
    </citation>
    <scope>IDENTIFICATION</scope>
</reference>
<dbReference type="EMBL" id="ADMH02001863">
    <property type="protein sequence ID" value="ETN60802.1"/>
    <property type="molecule type" value="Genomic_DNA"/>
</dbReference>
<organism evidence="8">
    <name type="scientific">Anopheles darlingi</name>
    <name type="common">Mosquito</name>
    <dbReference type="NCBI Taxonomy" id="43151"/>
    <lineage>
        <taxon>Eukaryota</taxon>
        <taxon>Metazoa</taxon>
        <taxon>Ecdysozoa</taxon>
        <taxon>Arthropoda</taxon>
        <taxon>Hexapoda</taxon>
        <taxon>Insecta</taxon>
        <taxon>Pterygota</taxon>
        <taxon>Neoptera</taxon>
        <taxon>Endopterygota</taxon>
        <taxon>Diptera</taxon>
        <taxon>Nematocera</taxon>
        <taxon>Culicoidea</taxon>
        <taxon>Culicidae</taxon>
        <taxon>Anophelinae</taxon>
        <taxon>Anopheles</taxon>
    </lineage>
</organism>
<feature type="region of interest" description="Disordered" evidence="6">
    <location>
        <begin position="1"/>
        <end position="89"/>
    </location>
</feature>
<feature type="region of interest" description="Disordered" evidence="6">
    <location>
        <begin position="222"/>
        <end position="300"/>
    </location>
</feature>
<dbReference type="PROSITE" id="PS51477">
    <property type="entry name" value="PAH"/>
    <property type="match status" value="1"/>
</dbReference>
<dbReference type="OMA" id="SVEYIML"/>
<feature type="region of interest" description="Disordered" evidence="6">
    <location>
        <begin position="1457"/>
        <end position="1531"/>
    </location>
</feature>
<dbReference type="PROSITE" id="PS50090">
    <property type="entry name" value="MYB_LIKE"/>
    <property type="match status" value="1"/>
</dbReference>
<evidence type="ECO:0000256" key="5">
    <source>
        <dbReference type="PROSITE-ProRule" id="PRU00810"/>
    </source>
</evidence>
<feature type="domain" description="Myb-like" evidence="7">
    <location>
        <begin position="1631"/>
        <end position="1678"/>
    </location>
</feature>
<dbReference type="FunCoup" id="W5J8L7">
    <property type="interactions" value="423"/>
</dbReference>
<evidence type="ECO:0000256" key="6">
    <source>
        <dbReference type="SAM" id="MobiDB-lite"/>
    </source>
</evidence>
<comment type="subcellular location">
    <subcellularLocation>
        <location evidence="1 5">Nucleus</location>
    </subcellularLocation>
</comment>
<feature type="compositionally biased region" description="Basic and acidic residues" evidence="6">
    <location>
        <begin position="45"/>
        <end position="54"/>
    </location>
</feature>
<dbReference type="eggNOG" id="ENOG502QT2W">
    <property type="taxonomic scope" value="Eukaryota"/>
</dbReference>
<dbReference type="STRING" id="43151.W5J8L7"/>
<feature type="compositionally biased region" description="Polar residues" evidence="6">
    <location>
        <begin position="1000"/>
        <end position="1012"/>
    </location>
</feature>
<dbReference type="HOGENOM" id="CLU_241301_0_0_1"/>
<sequence length="1687" mass="187578">MTPTNTRRPATRNSARKAASSRATKSRTNSPSDSSTEDLLVIDDGADRAAKSETSRSTTAANSNSLLGLKEQPSMKPKRPVRKRRRIGMDEDDPLFNETFEESIRASAAKNNLTPMCIKKLLKQLVVNDHVFAIVRLKEEEERNRQASLGNQLIDNSVGELSNMDTTKTSSNEADDEDEDEKNHPVPKLTRLKAKQLNQKLISFAPLNAPPSEVAALIRDDLNSDDDDDEYRPGEDDIPSDDETNTTISDVDSQPNTPASGFRTPGHDSEIEAPYAMDGPFKIPKPRFDSHSQSEQEQENIALRTRSKLCLTKTDIETLESTFVPPDITTDMYDIDYDMDQEWKDFLEEFTKPLPNDLEDDDDNDPEYVGAEKVPLDAEEMRPVRVSKKELSELMNELVQMTGIDEETLLDQAFNDVLDTSFDCNQIDRMLNTPLSPSELTTAPDVDKSVPMNNSAGVQSSHCTTNSTVPLNDCNSPVQERNCSVFLPDVVSTPHVSRPPFVPESNTIMQSESRRGELTTIQLNGSEPNCPADSGLSAGVDAKTSSKFSLKFVVPVESNFSYDPVTSRLIPNTKEEKRYTFNKTVQPLVLNLTEEQVGFTDFQHQLLQQQLRMHVQLTTQHFLQTYGHPTMWKMAKTFKDMLQELDDISTNKPCVRPCNLQTALDCCQSWEDELSVPSDLNDQLREYWRSQEKRMKRPNSKYSCGEFHWRVMEKMLNCKAFIYPALIPYKPFRTVLKPFSSILEAEERLIAFGLELYYEKERKEMKQSSVCRKIDLTRVCYQIAKHLLPNHSYHRVTRLVRSKKYGSIDNPITFYLTYGYAPPFNHTLEVMDFDNIIPLAMYQKGILHHNWDRYLHSVERARRGLTYVAESGSAVQQPVRGGACAAESTEPPSGVQFQVDILLPGGVVELFKTREEISPTPPVQIPPTVLVPPVIPGAYNVAETAGTSTTLPIISSHSVAPGHDVSVLPGSTSTTTYRINNNSSSNESIQAKLNCDIAPSSTQQQSHASSVSPRRRWTKVDGKENGAPRSRAVANAILYGVLSRYVKLLKTECTPALGGRSEAVKSLVGPIRKVYGHFKLLEVYGRFLGELRKMSENLTAYRHRYKSLQQFRSLQQDGLWQFAYNSLDGSLIVSARRVASCLVEDRYGMDDKDAVFAFNYYEKVEDVLLAAGRADLLDRFEELIKGFNECEDQATALYRQIEQLLSEEFPDLVDMFLTFLLPGQAVAVGKFMEHFILTNMNDFLEKLNIFFAKQPAQIRKIHACLNELSNEANVTMEQVKQRILPLLKGSTLLSEWFLQLFPTEAAPDVAPGDYETITTKRNPPVDGGDGDGIIYEHVPYVETGPEQPESVVSGSGTSNTIRYIQGRIIYGALPVRLSFLATNCVVPIGANGESAKELQLCDDATLRAHAIRLNPLAHSTKHNSMVASNTATAAENPGVDINGGSSMGLARDVHTSGTIGRHHDEEGSPKKASPKLPIKKRFVSPVSAGRLTPTSGSERTPPPSAQGGVAKKAVNGHTPTAPTPDSKALSTSKKLRTLINAPNAALNETTSSNMEPELVEPVPLALDVTDGSVDSASIASTTDDTEESTIVSANEEDPSDDPALFRNGSEPERTTAVATAAVVMPVPDVTSWTREEDKIILEEMKNGYSTVESFVQTIASKLTERSGEQIRNRFEFLLEVLLKVNQK</sequence>